<dbReference type="InterPro" id="IPR014718">
    <property type="entry name" value="GH-type_carb-bd"/>
</dbReference>
<keyword evidence="2" id="KW-1185">Reference proteome</keyword>
<dbReference type="RefSeq" id="WP_310538230.1">
    <property type="nucleotide sequence ID" value="NZ_JAVKGT010000040.1"/>
</dbReference>
<dbReference type="Proteomes" id="UP001260872">
    <property type="component" value="Unassembled WGS sequence"/>
</dbReference>
<dbReference type="InterPro" id="IPR027839">
    <property type="entry name" value="DUF4432"/>
</dbReference>
<dbReference type="Gene3D" id="2.70.98.10">
    <property type="match status" value="1"/>
</dbReference>
<dbReference type="Pfam" id="PF14486">
    <property type="entry name" value="DUF4432"/>
    <property type="match status" value="1"/>
</dbReference>
<organism evidence="1 2">
    <name type="scientific">Nesterenkonia flava</name>
    <dbReference type="NCBI Taxonomy" id="469799"/>
    <lineage>
        <taxon>Bacteria</taxon>
        <taxon>Bacillati</taxon>
        <taxon>Actinomycetota</taxon>
        <taxon>Actinomycetes</taxon>
        <taxon>Micrococcales</taxon>
        <taxon>Micrococcaceae</taxon>
        <taxon>Nesterenkonia</taxon>
    </lineage>
</organism>
<feature type="non-terminal residue" evidence="1">
    <location>
        <position position="1"/>
    </location>
</feature>
<sequence length="324" mass="35280">ECRLQLRRPPLPTPATCHRGARRLRLVTGGGLELEVHPDRALDLGHATFRGVPLSWISPTGISSPALGEARGREWLRSFGGGLLATCGLDTFGPPSTKDSAEYPMHGRVGITPATLVEARIHDGELVIRGEVRQTTVFGENLVLHRTLRSAIGGTSFTLEDTVTNEGLTAAGHMVLYHVNLGWPLLDEHAVLDVNSAKVTPRDDDAAAGVARWHEIEPPQADYREQVFLHDVSQTAAGSAVIDNPALDIRFTLTFDTKTLPALHQWKMAGLGHYVMGLEPANTDQIQGRVRAEESSELPQLQVGESVSYRLTFDFGPSLKKETP</sequence>
<gene>
    <name evidence="1" type="ORF">RH857_12090</name>
</gene>
<proteinExistence type="predicted"/>
<dbReference type="EMBL" id="JAVKGT010000040">
    <property type="protein sequence ID" value="MDR5712859.1"/>
    <property type="molecule type" value="Genomic_DNA"/>
</dbReference>
<protein>
    <submittedName>
        <fullName evidence="1">Aldose 1-epimerase family protein</fullName>
    </submittedName>
</protein>
<accession>A0ABU1FW06</accession>
<evidence type="ECO:0000313" key="1">
    <source>
        <dbReference type="EMBL" id="MDR5712859.1"/>
    </source>
</evidence>
<dbReference type="CDD" id="cd09023">
    <property type="entry name" value="Aldose_epim_Ec_c4013"/>
    <property type="match status" value="1"/>
</dbReference>
<reference evidence="2" key="1">
    <citation type="submission" date="2023-07" db="EMBL/GenBank/DDBJ databases">
        <title>Description of three actinobacteria isolated from air of manufacturing shop in a pharmaceutical factory.</title>
        <authorList>
            <person name="Zhang D.-F."/>
        </authorList>
    </citation>
    <scope>NUCLEOTIDE SEQUENCE [LARGE SCALE GENOMIC DNA]</scope>
    <source>
        <strain evidence="2">CCTCC AB 207010</strain>
    </source>
</reference>
<comment type="caution">
    <text evidence="1">The sequence shown here is derived from an EMBL/GenBank/DDBJ whole genome shotgun (WGS) entry which is preliminary data.</text>
</comment>
<name>A0ABU1FW06_9MICC</name>
<evidence type="ECO:0000313" key="2">
    <source>
        <dbReference type="Proteomes" id="UP001260872"/>
    </source>
</evidence>